<dbReference type="PANTHER" id="PTHR45790">
    <property type="entry name" value="SIROHEME SYNTHASE-RELATED"/>
    <property type="match status" value="1"/>
</dbReference>
<keyword evidence="4 9" id="KW-0489">Methyltransferase</keyword>
<evidence type="ECO:0000259" key="10">
    <source>
        <dbReference type="Pfam" id="PF00590"/>
    </source>
</evidence>
<dbReference type="PANTHER" id="PTHR45790:SF3">
    <property type="entry name" value="S-ADENOSYL-L-METHIONINE-DEPENDENT UROPORPHYRINOGEN III METHYLTRANSFERASE, CHLOROPLASTIC"/>
    <property type="match status" value="1"/>
</dbReference>
<protein>
    <recommendedName>
        <fullName evidence="3">Uroporphyrinogen-III C-methyltransferase</fullName>
        <ecNumber evidence="2">2.1.1.107</ecNumber>
    </recommendedName>
    <alternativeName>
        <fullName evidence="8">Uroporphyrinogen III methylase</fullName>
    </alternativeName>
</protein>
<dbReference type="EMBL" id="CP030926">
    <property type="protein sequence ID" value="AXN41136.1"/>
    <property type="molecule type" value="Genomic_DNA"/>
</dbReference>
<evidence type="ECO:0000256" key="2">
    <source>
        <dbReference type="ARBA" id="ARBA00012162"/>
    </source>
</evidence>
<dbReference type="Proteomes" id="UP000260457">
    <property type="component" value="Chromosome"/>
</dbReference>
<evidence type="ECO:0000313" key="12">
    <source>
        <dbReference type="EMBL" id="PEJ37654.1"/>
    </source>
</evidence>
<name>A0AAX0S6V2_9BACI</name>
<evidence type="ECO:0000256" key="9">
    <source>
        <dbReference type="RuleBase" id="RU003960"/>
    </source>
</evidence>
<dbReference type="FunFam" id="3.40.1010.10:FF:000001">
    <property type="entry name" value="Siroheme synthase"/>
    <property type="match status" value="1"/>
</dbReference>
<accession>A0AAX0S6V2</accession>
<dbReference type="Proteomes" id="UP000220106">
    <property type="component" value="Unassembled WGS sequence"/>
</dbReference>
<evidence type="ECO:0000256" key="8">
    <source>
        <dbReference type="ARBA" id="ARBA00079776"/>
    </source>
</evidence>
<evidence type="ECO:0000256" key="1">
    <source>
        <dbReference type="ARBA" id="ARBA00005879"/>
    </source>
</evidence>
<dbReference type="CDD" id="cd11642">
    <property type="entry name" value="SUMT"/>
    <property type="match status" value="1"/>
</dbReference>
<reference evidence="11 14" key="2">
    <citation type="submission" date="2018-07" db="EMBL/GenBank/DDBJ databases">
        <title>The molecular basis for the intramolecular migration of carboxyl group in the catabolism of para-hydroxybenzoate via gentisate.</title>
        <authorList>
            <person name="Zhao H."/>
            <person name="Xu Y."/>
            <person name="Lin S."/>
            <person name="Spain J.C."/>
            <person name="Zhou N.-Y."/>
        </authorList>
    </citation>
    <scope>NUCLEOTIDE SEQUENCE [LARGE SCALE GENOMIC DNA]</scope>
    <source>
        <strain evidence="11 14">PHB-7a</strain>
    </source>
</reference>
<dbReference type="RefSeq" id="WP_098174648.1">
    <property type="nucleotide sequence ID" value="NZ_CP030926.1"/>
</dbReference>
<dbReference type="GO" id="GO:0019354">
    <property type="term" value="P:siroheme biosynthetic process"/>
    <property type="evidence" value="ECO:0007669"/>
    <property type="project" value="InterPro"/>
</dbReference>
<feature type="domain" description="Tetrapyrrole methylase" evidence="10">
    <location>
        <begin position="5"/>
        <end position="217"/>
    </location>
</feature>
<dbReference type="InterPro" id="IPR003043">
    <property type="entry name" value="Uropor_MeTrfase_CS"/>
</dbReference>
<dbReference type="NCBIfam" id="TIGR01469">
    <property type="entry name" value="cobA_cysG_Cterm"/>
    <property type="match status" value="1"/>
</dbReference>
<keyword evidence="5 9" id="KW-0808">Transferase</keyword>
<dbReference type="KEGG" id="pbut:DTO10_24005"/>
<dbReference type="SUPFAM" id="SSF53790">
    <property type="entry name" value="Tetrapyrrole methylase"/>
    <property type="match status" value="1"/>
</dbReference>
<evidence type="ECO:0000313" key="14">
    <source>
        <dbReference type="Proteomes" id="UP000260457"/>
    </source>
</evidence>
<evidence type="ECO:0000256" key="7">
    <source>
        <dbReference type="ARBA" id="ARBA00023244"/>
    </source>
</evidence>
<dbReference type="Gene3D" id="3.40.1010.10">
    <property type="entry name" value="Cobalt-precorrin-4 Transmethylase, Domain 1"/>
    <property type="match status" value="1"/>
</dbReference>
<dbReference type="InterPro" id="IPR035996">
    <property type="entry name" value="4pyrrol_Methylase_sf"/>
</dbReference>
<dbReference type="FunFam" id="3.30.950.10:FF:000001">
    <property type="entry name" value="Siroheme synthase"/>
    <property type="match status" value="1"/>
</dbReference>
<dbReference type="NCBIfam" id="NF004790">
    <property type="entry name" value="PRK06136.1"/>
    <property type="match status" value="1"/>
</dbReference>
<dbReference type="InterPro" id="IPR000878">
    <property type="entry name" value="4pyrrol_Mease"/>
</dbReference>
<dbReference type="GO" id="GO:0032259">
    <property type="term" value="P:methylation"/>
    <property type="evidence" value="ECO:0007669"/>
    <property type="project" value="UniProtKB-KW"/>
</dbReference>
<dbReference type="EMBL" id="NUEQ01000004">
    <property type="protein sequence ID" value="PEJ37654.1"/>
    <property type="molecule type" value="Genomic_DNA"/>
</dbReference>
<comment type="similarity">
    <text evidence="1 9">Belongs to the precorrin methyltransferase family.</text>
</comment>
<keyword evidence="7" id="KW-0627">Porphyrin biosynthesis</keyword>
<evidence type="ECO:0000256" key="5">
    <source>
        <dbReference type="ARBA" id="ARBA00022679"/>
    </source>
</evidence>
<evidence type="ECO:0000313" key="11">
    <source>
        <dbReference type="EMBL" id="AXN41136.1"/>
    </source>
</evidence>
<dbReference type="GO" id="GO:0004851">
    <property type="term" value="F:uroporphyrin-III C-methyltransferase activity"/>
    <property type="evidence" value="ECO:0007669"/>
    <property type="project" value="UniProtKB-EC"/>
</dbReference>
<dbReference type="InterPro" id="IPR050161">
    <property type="entry name" value="Siro_Cobalamin_biosynth"/>
</dbReference>
<evidence type="ECO:0000256" key="4">
    <source>
        <dbReference type="ARBA" id="ARBA00022603"/>
    </source>
</evidence>
<dbReference type="InterPro" id="IPR014777">
    <property type="entry name" value="4pyrrole_Mease_sub1"/>
</dbReference>
<organism evidence="12 13">
    <name type="scientific">Peribacillus butanolivorans</name>
    <dbReference type="NCBI Taxonomy" id="421767"/>
    <lineage>
        <taxon>Bacteria</taxon>
        <taxon>Bacillati</taxon>
        <taxon>Bacillota</taxon>
        <taxon>Bacilli</taxon>
        <taxon>Bacillales</taxon>
        <taxon>Bacillaceae</taxon>
        <taxon>Peribacillus</taxon>
    </lineage>
</organism>
<reference evidence="12 13" key="1">
    <citation type="submission" date="2017-09" db="EMBL/GenBank/DDBJ databases">
        <title>Large-scale bioinformatics analysis of Bacillus genomes uncovers conserved roles of natural products in bacterial physiology.</title>
        <authorList>
            <consortium name="Agbiome Team Llc"/>
            <person name="Bleich R.M."/>
            <person name="Kirk G.J."/>
            <person name="Santa Maria K.C."/>
            <person name="Allen S.E."/>
            <person name="Farag S."/>
            <person name="Shank E.A."/>
            <person name="Bowers A."/>
        </authorList>
    </citation>
    <scope>NUCLEOTIDE SEQUENCE [LARGE SCALE GENOMIC DNA]</scope>
    <source>
        <strain evidence="12 13">AFS003229</strain>
    </source>
</reference>
<dbReference type="InterPro" id="IPR014776">
    <property type="entry name" value="4pyrrole_Mease_sub2"/>
</dbReference>
<dbReference type="PROSITE" id="PS00840">
    <property type="entry name" value="SUMT_2"/>
    <property type="match status" value="1"/>
</dbReference>
<gene>
    <name evidence="12" type="primary">cobA</name>
    <name evidence="12" type="ORF">CN689_01800</name>
    <name evidence="11" type="ORF">DTO10_24005</name>
</gene>
<sequence length="269" mass="29401">MKPGKVHLVGAGPGDPKLITVYGMECIQKADVIAYDRLVNPKLLTYAKENAELLYCGKSPGRHHLIQEEIHSLLVEKALQGKNVTRLKGGDPFVFGRGGEEAEVLAANGIEYEIIPGVTAGIAAPAYAGIPVTHREHASSYAIVTGHGRDYKGQDNLNWQALAQGIDTIAFYMGIGNMPFICEQLIGHGRDEETPVAVIEWGTTDKQRTITGNLNTISMLAVKEEIQNPAIFLVGEVVQLREKIQWFEKVIESESTSEGNESKCLSFKN</sequence>
<dbReference type="AlphaFoldDB" id="A0AAX0S6V2"/>
<evidence type="ECO:0000313" key="13">
    <source>
        <dbReference type="Proteomes" id="UP000220106"/>
    </source>
</evidence>
<dbReference type="Gene3D" id="3.30.950.10">
    <property type="entry name" value="Methyltransferase, Cobalt-precorrin-4 Transmethylase, Domain 2"/>
    <property type="match status" value="1"/>
</dbReference>
<keyword evidence="6" id="KW-0949">S-adenosyl-L-methionine</keyword>
<dbReference type="InterPro" id="IPR006366">
    <property type="entry name" value="CobA/CysG_C"/>
</dbReference>
<evidence type="ECO:0000256" key="6">
    <source>
        <dbReference type="ARBA" id="ARBA00022691"/>
    </source>
</evidence>
<evidence type="ECO:0000256" key="3">
    <source>
        <dbReference type="ARBA" id="ARBA00018323"/>
    </source>
</evidence>
<keyword evidence="14" id="KW-1185">Reference proteome</keyword>
<dbReference type="Pfam" id="PF00590">
    <property type="entry name" value="TP_methylase"/>
    <property type="match status" value="1"/>
</dbReference>
<dbReference type="EC" id="2.1.1.107" evidence="2"/>
<proteinExistence type="inferred from homology"/>